<gene>
    <name evidence="2" type="ORF">CAEBREN_15358</name>
</gene>
<dbReference type="AlphaFoldDB" id="G0NIE3"/>
<evidence type="ECO:0000313" key="2">
    <source>
        <dbReference type="EMBL" id="EGT31766.1"/>
    </source>
</evidence>
<dbReference type="EMBL" id="GL379889">
    <property type="protein sequence ID" value="EGT31766.1"/>
    <property type="molecule type" value="Genomic_DNA"/>
</dbReference>
<proteinExistence type="predicted"/>
<evidence type="ECO:0000259" key="1">
    <source>
        <dbReference type="Pfam" id="PF01827"/>
    </source>
</evidence>
<protein>
    <recommendedName>
        <fullName evidence="1">DUF38 domain-containing protein</fullName>
    </recommendedName>
</protein>
<dbReference type="STRING" id="135651.G0NIE3"/>
<dbReference type="InterPro" id="IPR002900">
    <property type="entry name" value="DUF38/FTH_CAE_spp"/>
</dbReference>
<dbReference type="Pfam" id="PF01827">
    <property type="entry name" value="FTH"/>
    <property type="match status" value="1"/>
</dbReference>
<dbReference type="HOGENOM" id="CLU_030831_3_3_1"/>
<feature type="domain" description="DUF38" evidence="1">
    <location>
        <begin position="49"/>
        <end position="183"/>
    </location>
</feature>
<dbReference type="InterPro" id="IPR040161">
    <property type="entry name" value="FB224"/>
</dbReference>
<dbReference type="OrthoDB" id="5909767at2759"/>
<sequence length="220" mass="25755">MRGRVKVLRGVSYLKQAIHEFKKILENPKLYLHTLTFWSWRGNPVSLEEYIEDVLKFVHLLHVQHLSFDILSTKALLNILPSLKPGYLTKITIKIYLDEATIGKLVEMDQWKQAKHFDMSYNPFNGPLRHLYHSHEFTVSCWNLSVEDAREMKEILLKSPDFKKCDLDVRSPIDPNLILQVFGGPIEGSIDTCHYPTPNSTEYFEIFVNYYGIKIEKKKK</sequence>
<name>G0NIE3_CAEBE</name>
<accession>G0NIE3</accession>
<organism evidence="3">
    <name type="scientific">Caenorhabditis brenneri</name>
    <name type="common">Nematode worm</name>
    <dbReference type="NCBI Taxonomy" id="135651"/>
    <lineage>
        <taxon>Eukaryota</taxon>
        <taxon>Metazoa</taxon>
        <taxon>Ecdysozoa</taxon>
        <taxon>Nematoda</taxon>
        <taxon>Chromadorea</taxon>
        <taxon>Rhabditida</taxon>
        <taxon>Rhabditina</taxon>
        <taxon>Rhabditomorpha</taxon>
        <taxon>Rhabditoidea</taxon>
        <taxon>Rhabditidae</taxon>
        <taxon>Peloderinae</taxon>
        <taxon>Caenorhabditis</taxon>
    </lineage>
</organism>
<dbReference type="Proteomes" id="UP000008068">
    <property type="component" value="Unassembled WGS sequence"/>
</dbReference>
<dbReference type="InParanoid" id="G0NIE3"/>
<reference evidence="3" key="1">
    <citation type="submission" date="2011-07" db="EMBL/GenBank/DDBJ databases">
        <authorList>
            <consortium name="Caenorhabditis brenneri Sequencing and Analysis Consortium"/>
            <person name="Wilson R.K."/>
        </authorList>
    </citation>
    <scope>NUCLEOTIDE SEQUENCE [LARGE SCALE GENOMIC DNA]</scope>
    <source>
        <strain evidence="3">PB2801</strain>
    </source>
</reference>
<dbReference type="GO" id="GO:0045087">
    <property type="term" value="P:innate immune response"/>
    <property type="evidence" value="ECO:0007669"/>
    <property type="project" value="TreeGrafter"/>
</dbReference>
<dbReference type="PANTHER" id="PTHR23015:SF4">
    <property type="entry name" value="DUF38 DOMAIN-CONTAINING PROTEIN-RELATED"/>
    <property type="match status" value="1"/>
</dbReference>
<dbReference type="PANTHER" id="PTHR23015">
    <property type="entry name" value="UNCHARACTERIZED C.ELEGANS PROTEIN"/>
    <property type="match status" value="1"/>
</dbReference>
<keyword evidence="3" id="KW-1185">Reference proteome</keyword>
<evidence type="ECO:0000313" key="3">
    <source>
        <dbReference type="Proteomes" id="UP000008068"/>
    </source>
</evidence>
<dbReference type="FunCoup" id="G0NIE3">
    <property type="interactions" value="1634"/>
</dbReference>